<reference evidence="3 4" key="1">
    <citation type="submission" date="2016-10" db="EMBL/GenBank/DDBJ databases">
        <authorList>
            <person name="de Groot N.N."/>
        </authorList>
    </citation>
    <scope>NUCLEOTIDE SEQUENCE [LARGE SCALE GENOMIC DNA]</scope>
    <source>
        <strain evidence="3 4">DSM 2698</strain>
    </source>
</reference>
<dbReference type="SUPFAM" id="SSF89447">
    <property type="entry name" value="AbrB/MazE/MraZ-like"/>
    <property type="match status" value="1"/>
</dbReference>
<feature type="domain" description="SpoVT-AbrB" evidence="2">
    <location>
        <begin position="3"/>
        <end position="50"/>
    </location>
</feature>
<dbReference type="Gene3D" id="2.10.260.10">
    <property type="match status" value="1"/>
</dbReference>
<dbReference type="EMBL" id="FMVW01000001">
    <property type="protein sequence ID" value="SCZ25257.1"/>
    <property type="molecule type" value="Genomic_DNA"/>
</dbReference>
<dbReference type="OrthoDB" id="9809003at2"/>
<accession>A0A1G5MJ49</accession>
<evidence type="ECO:0000313" key="4">
    <source>
        <dbReference type="Proteomes" id="UP000199347"/>
    </source>
</evidence>
<name>A0A1G5MJ49_AFIMA</name>
<dbReference type="STRING" id="1120955.SAMN03080610_00769"/>
<evidence type="ECO:0000259" key="2">
    <source>
        <dbReference type="PROSITE" id="PS51740"/>
    </source>
</evidence>
<gene>
    <name evidence="3" type="ORF">SAMN03080610_00769</name>
</gene>
<keyword evidence="1" id="KW-0238">DNA-binding</keyword>
<protein>
    <submittedName>
        <fullName evidence="3">Looped-hinge helix DNA binding domain-containing protein, AbrB family</fullName>
    </submittedName>
</protein>
<evidence type="ECO:0000313" key="3">
    <source>
        <dbReference type="EMBL" id="SCZ25257.1"/>
    </source>
</evidence>
<dbReference type="PROSITE" id="PS51740">
    <property type="entry name" value="SPOVT_ABRB"/>
    <property type="match status" value="1"/>
</dbReference>
<dbReference type="RefSeq" id="WP_092809653.1">
    <property type="nucleotide sequence ID" value="NZ_NPBC01000002.1"/>
</dbReference>
<dbReference type="Proteomes" id="UP000199347">
    <property type="component" value="Unassembled WGS sequence"/>
</dbReference>
<keyword evidence="4" id="KW-1185">Reference proteome</keyword>
<dbReference type="NCBIfam" id="TIGR01439">
    <property type="entry name" value="lp_hng_hel_AbrB"/>
    <property type="match status" value="1"/>
</dbReference>
<proteinExistence type="predicted"/>
<dbReference type="InterPro" id="IPR037914">
    <property type="entry name" value="SpoVT-AbrB_sf"/>
</dbReference>
<evidence type="ECO:0000256" key="1">
    <source>
        <dbReference type="PROSITE-ProRule" id="PRU01076"/>
    </source>
</evidence>
<sequence length="111" mass="12848">MRHYEGKVGSKGQVTIPVAVREHFSLKAGDIVDFYIDEEQGSVEIVARNKPISELFGLLDNRIGRVKEFVPEHADEFIAGHLAQEDERVLREWNEWRDFQAWRRAKRDAAA</sequence>
<dbReference type="GO" id="GO:0003677">
    <property type="term" value="F:DNA binding"/>
    <property type="evidence" value="ECO:0007669"/>
    <property type="project" value="UniProtKB-UniRule"/>
</dbReference>
<dbReference type="SMART" id="SM00966">
    <property type="entry name" value="SpoVT_AbrB"/>
    <property type="match status" value="1"/>
</dbReference>
<dbReference type="Pfam" id="PF04014">
    <property type="entry name" value="MazE_antitoxin"/>
    <property type="match status" value="1"/>
</dbReference>
<dbReference type="InterPro" id="IPR007159">
    <property type="entry name" value="SpoVT-AbrB_dom"/>
</dbReference>
<dbReference type="AlphaFoldDB" id="A0A1G5MJ49"/>
<organism evidence="3 4">
    <name type="scientific">Afifella marina DSM 2698</name>
    <dbReference type="NCBI Taxonomy" id="1120955"/>
    <lineage>
        <taxon>Bacteria</taxon>
        <taxon>Pseudomonadati</taxon>
        <taxon>Pseudomonadota</taxon>
        <taxon>Alphaproteobacteria</taxon>
        <taxon>Hyphomicrobiales</taxon>
        <taxon>Afifellaceae</taxon>
        <taxon>Afifella</taxon>
    </lineage>
</organism>